<keyword evidence="4" id="KW-1185">Reference proteome</keyword>
<dbReference type="Gene3D" id="3.40.220.10">
    <property type="entry name" value="Leucine Aminopeptidase, subunit E, domain 1"/>
    <property type="match status" value="1"/>
</dbReference>
<feature type="domain" description="Microbial-type PARG catalytic" evidence="2">
    <location>
        <begin position="60"/>
        <end position="146"/>
    </location>
</feature>
<name>A0A9W9CUQ8_9PEZI</name>
<dbReference type="Proteomes" id="UP001140453">
    <property type="component" value="Unassembled WGS sequence"/>
</dbReference>
<accession>A0A9W9CUQ8</accession>
<dbReference type="OrthoDB" id="2440523at2759"/>
<feature type="compositionally biased region" description="Low complexity" evidence="1">
    <location>
        <begin position="283"/>
        <end position="298"/>
    </location>
</feature>
<evidence type="ECO:0000313" key="3">
    <source>
        <dbReference type="EMBL" id="KAJ4387679.1"/>
    </source>
</evidence>
<dbReference type="InterPro" id="IPR019261">
    <property type="entry name" value="PARG_cat_microbial"/>
</dbReference>
<evidence type="ECO:0000313" key="4">
    <source>
        <dbReference type="Proteomes" id="UP001140453"/>
    </source>
</evidence>
<comment type="caution">
    <text evidence="3">The sequence shown here is derived from an EMBL/GenBank/DDBJ whole genome shotgun (WGS) entry which is preliminary data.</text>
</comment>
<reference evidence="3" key="1">
    <citation type="submission" date="2022-10" db="EMBL/GenBank/DDBJ databases">
        <title>Tapping the CABI collections for fungal endophytes: first genome assemblies for Collariella, Neodidymelliopsis, Ascochyta clinopodiicola, Didymella pomorum, Didymosphaeria variabile, Neocosmospora piperis and Neocucurbitaria cava.</title>
        <authorList>
            <person name="Hill R."/>
        </authorList>
    </citation>
    <scope>NUCLEOTIDE SEQUENCE</scope>
    <source>
        <strain evidence="3">IMI 355082</strain>
    </source>
</reference>
<dbReference type="AlphaFoldDB" id="A0A9W9CUQ8"/>
<dbReference type="Pfam" id="PF10021">
    <property type="entry name" value="PARG_cat_microb"/>
    <property type="match status" value="1"/>
</dbReference>
<dbReference type="PANTHER" id="PTHR35596:SF2">
    <property type="entry name" value="MICROBIAL-TYPE PARG CATALYTIC DOMAIN-CONTAINING PROTEIN"/>
    <property type="match status" value="1"/>
</dbReference>
<dbReference type="SUPFAM" id="SSF52949">
    <property type="entry name" value="Macro domain-like"/>
    <property type="match status" value="1"/>
</dbReference>
<gene>
    <name evidence="3" type="ORF">N0V93_008277</name>
</gene>
<protein>
    <recommendedName>
        <fullName evidence="2">Microbial-type PARG catalytic domain-containing protein</fullName>
    </recommendedName>
</protein>
<evidence type="ECO:0000259" key="2">
    <source>
        <dbReference type="Pfam" id="PF10021"/>
    </source>
</evidence>
<dbReference type="PANTHER" id="PTHR35596">
    <property type="entry name" value="DUF2263 DOMAIN-CONTAINING PROTEIN"/>
    <property type="match status" value="1"/>
</dbReference>
<dbReference type="EMBL" id="JAPEVB010000005">
    <property type="protein sequence ID" value="KAJ4387679.1"/>
    <property type="molecule type" value="Genomic_DNA"/>
</dbReference>
<feature type="region of interest" description="Disordered" evidence="1">
    <location>
        <begin position="1"/>
        <end position="20"/>
    </location>
</feature>
<dbReference type="InterPro" id="IPR043472">
    <property type="entry name" value="Macro_dom-like"/>
</dbReference>
<proteinExistence type="predicted"/>
<organism evidence="3 4">
    <name type="scientific">Gnomoniopsis smithogilvyi</name>
    <dbReference type="NCBI Taxonomy" id="1191159"/>
    <lineage>
        <taxon>Eukaryota</taxon>
        <taxon>Fungi</taxon>
        <taxon>Dikarya</taxon>
        <taxon>Ascomycota</taxon>
        <taxon>Pezizomycotina</taxon>
        <taxon>Sordariomycetes</taxon>
        <taxon>Sordariomycetidae</taxon>
        <taxon>Diaporthales</taxon>
        <taxon>Gnomoniaceae</taxon>
        <taxon>Gnomoniopsis</taxon>
    </lineage>
</organism>
<feature type="region of interest" description="Disordered" evidence="1">
    <location>
        <begin position="270"/>
        <end position="301"/>
    </location>
</feature>
<sequence>MSPSSSSRSSKPKPAEVAAETKKFLKKTAGTWPAYSYLFSQPLAITQDQLPPRPMLNLNPPSFYVRDGDPVDFAACWSNANNNAPVAFICAANEKRPGGDWETGVSGYEERLCRRSNLSSHLSTPKTNYPLPAEGGLYSGRVVVFRGPHDRYEHRDPTEWHTLPVVSVVPTRWPKLKSNGTCYSFEGEYELAKAKLRAALTICVYNDIRTVVIGDFGLGGGRNPPQAMAEMWREVLLWDPNLRGRIENVAFVFEDRNQSTMRLIMEELARKSRSGGSSGSGGSSSSSSKGKGKPSSSSTASYPTDYQIFAHVFGDAEVTRVLTQPDSRMGVNNIVS</sequence>
<evidence type="ECO:0000256" key="1">
    <source>
        <dbReference type="SAM" id="MobiDB-lite"/>
    </source>
</evidence>